<dbReference type="AlphaFoldDB" id="C0NKJ9"/>
<keyword evidence="2" id="KW-1185">Reference proteome</keyword>
<gene>
    <name evidence="1" type="ORF">HCBG_03679</name>
</gene>
<reference evidence="1" key="1">
    <citation type="submission" date="2009-02" db="EMBL/GenBank/DDBJ databases">
        <title>The Genome Sequence of Ajellomyces capsulatus strain G186AR.</title>
        <authorList>
            <consortium name="The Broad Institute Genome Sequencing Platform"/>
            <person name="Champion M."/>
            <person name="Cuomo C."/>
            <person name="Ma L.-J."/>
            <person name="Henn M.R."/>
            <person name="Sil A."/>
            <person name="Goldman B."/>
            <person name="Young S.K."/>
            <person name="Kodira C.D."/>
            <person name="Zeng Q."/>
            <person name="Koehrsen M."/>
            <person name="Alvarado L."/>
            <person name="Berlin A."/>
            <person name="Borenstein D."/>
            <person name="Chen Z."/>
            <person name="Engels R."/>
            <person name="Freedman E."/>
            <person name="Gellesch M."/>
            <person name="Goldberg J."/>
            <person name="Griggs A."/>
            <person name="Gujja S."/>
            <person name="Heiman D."/>
            <person name="Hepburn T."/>
            <person name="Howarth C."/>
            <person name="Jen D."/>
            <person name="Larson L."/>
            <person name="Lewis B."/>
            <person name="Mehta T."/>
            <person name="Park D."/>
            <person name="Pearson M."/>
            <person name="Roberts A."/>
            <person name="Saif S."/>
            <person name="Shea T."/>
            <person name="Shenoy N."/>
            <person name="Sisk P."/>
            <person name="Stolte C."/>
            <person name="Sykes S."/>
            <person name="Walk T."/>
            <person name="White J."/>
            <person name="Yandava C."/>
            <person name="Klein B."/>
            <person name="McEwen J.G."/>
            <person name="Puccia R."/>
            <person name="Goldman G.H."/>
            <person name="Felipe M.S."/>
            <person name="Nino-Vega G."/>
            <person name="San-Blas G."/>
            <person name="Taylor J."/>
            <person name="Mendoza L."/>
            <person name="Galagan J."/>
            <person name="Nusbaum C."/>
            <person name="Birren B."/>
        </authorList>
    </citation>
    <scope>NUCLEOTIDE SEQUENCE</scope>
    <source>
        <strain evidence="1">G186AR</strain>
    </source>
</reference>
<dbReference type="InParanoid" id="C0NKJ9"/>
<organism evidence="1 2">
    <name type="scientific">Ajellomyces capsulatus (strain G186AR / H82 / ATCC MYA-2454 / RMSCC 2432)</name>
    <name type="common">Darling's disease fungus</name>
    <name type="synonym">Histoplasma capsulatum</name>
    <dbReference type="NCBI Taxonomy" id="447093"/>
    <lineage>
        <taxon>Eukaryota</taxon>
        <taxon>Fungi</taxon>
        <taxon>Dikarya</taxon>
        <taxon>Ascomycota</taxon>
        <taxon>Pezizomycotina</taxon>
        <taxon>Eurotiomycetes</taxon>
        <taxon>Eurotiomycetidae</taxon>
        <taxon>Onygenales</taxon>
        <taxon>Ajellomycetaceae</taxon>
        <taxon>Histoplasma</taxon>
    </lineage>
</organism>
<dbReference type="Proteomes" id="UP000001631">
    <property type="component" value="Unassembled WGS sequence"/>
</dbReference>
<dbReference type="GeneID" id="69036695"/>
<dbReference type="RefSeq" id="XP_045288871.1">
    <property type="nucleotide sequence ID" value="XM_045430728.1"/>
</dbReference>
<dbReference type="HOGENOM" id="CLU_2249308_0_0_1"/>
<dbReference type="EMBL" id="GG663366">
    <property type="protein sequence ID" value="EEH08390.1"/>
    <property type="molecule type" value="Genomic_DNA"/>
</dbReference>
<accession>C0NKJ9</accession>
<evidence type="ECO:0000313" key="2">
    <source>
        <dbReference type="Proteomes" id="UP000001631"/>
    </source>
</evidence>
<protein>
    <submittedName>
        <fullName evidence="1">Uncharacterized protein</fullName>
    </submittedName>
</protein>
<evidence type="ECO:0000313" key="1">
    <source>
        <dbReference type="EMBL" id="EEH08390.1"/>
    </source>
</evidence>
<name>C0NKJ9_AJECG</name>
<proteinExistence type="predicted"/>
<sequence>MGGNMHWARSSYSPLCNVWASCRSSTSGESCGGRWRRIFSLLVLALSDKPDELLLIHLDRERRLLLRLKYILKVVKGYQAELGGGVEPTRGIKFGWQQWQDPMI</sequence>